<sequence>MTADPGKEGVASIAAEVFRKYETAVNCLWLDMNDIYHPDDLFEAFQEAAFHRLGEMDWTPLFSFHDEQELGGVVSIAAEIRRIINSSNQRWFLFINAREIPGSNRQDYRLPNGWMDSSKHRNATLNILGQFLSANSEIPAAEVLTPRLAQIRKDEEQHHLARGSDKRDNTLVVILMANQSAMQGNSNLLRRIERQWRSRAYYNPLPPLPHSIGQLSQTTVIDSVIEWASDPLKQRFLQALVSMRRPRQVSLAWSRAMHEEWLLVDESQDRNHATWLDQLEFHGLI</sequence>
<gene>
    <name evidence="1" type="ORF">SAMN05444167_0732</name>
</gene>
<dbReference type="Proteomes" id="UP000182427">
    <property type="component" value="Chromosome I"/>
</dbReference>
<protein>
    <submittedName>
        <fullName evidence="1">Uncharacterized protein</fullName>
    </submittedName>
</protein>
<accession>A0A1G7GL84</accession>
<organism evidence="1 2">
    <name type="scientific">Terriglobus roseus</name>
    <dbReference type="NCBI Taxonomy" id="392734"/>
    <lineage>
        <taxon>Bacteria</taxon>
        <taxon>Pseudomonadati</taxon>
        <taxon>Acidobacteriota</taxon>
        <taxon>Terriglobia</taxon>
        <taxon>Terriglobales</taxon>
        <taxon>Acidobacteriaceae</taxon>
        <taxon>Terriglobus</taxon>
    </lineage>
</organism>
<proteinExistence type="predicted"/>
<name>A0A1G7GL84_9BACT</name>
<dbReference type="AlphaFoldDB" id="A0A1G7GL84"/>
<reference evidence="1 2" key="1">
    <citation type="submission" date="2016-10" db="EMBL/GenBank/DDBJ databases">
        <authorList>
            <person name="de Groot N.N."/>
        </authorList>
    </citation>
    <scope>NUCLEOTIDE SEQUENCE [LARGE SCALE GENOMIC DNA]</scope>
    <source>
        <strain evidence="1 2">GAS232</strain>
    </source>
</reference>
<evidence type="ECO:0000313" key="2">
    <source>
        <dbReference type="Proteomes" id="UP000182427"/>
    </source>
</evidence>
<dbReference type="EMBL" id="LT629690">
    <property type="protein sequence ID" value="SDE88897.1"/>
    <property type="molecule type" value="Genomic_DNA"/>
</dbReference>
<evidence type="ECO:0000313" key="1">
    <source>
        <dbReference type="EMBL" id="SDE88897.1"/>
    </source>
</evidence>
<keyword evidence="2" id="KW-1185">Reference proteome</keyword>